<evidence type="ECO:0000313" key="1">
    <source>
        <dbReference type="EMBL" id="SLM86214.1"/>
    </source>
</evidence>
<dbReference type="AlphaFoldDB" id="A0A1X6WPH0"/>
<dbReference type="Proteomes" id="UP000195918">
    <property type="component" value="Unassembled WGS sequence"/>
</dbReference>
<protein>
    <submittedName>
        <fullName evidence="1">Uncharacterized protein</fullName>
    </submittedName>
</protein>
<dbReference type="OrthoDB" id="2298882at2"/>
<evidence type="ECO:0000313" key="2">
    <source>
        <dbReference type="Proteomes" id="UP000195918"/>
    </source>
</evidence>
<name>A0A1X6WPH0_9ENTE</name>
<sequence length="201" mass="22893">MDNFEELVQIVTQKVLEALGKESGIYQDTSNRLGVYGEKTADLAQFFKDTDYSGDKLDGSSQGVVVSQLSLESLMRISEMLPSTEGEKHIFEALMTKKKVYVLNSGKEYTSLMKKSPYSAKAHVLKAENQWEKYGAEFINVKANVSKNKTTSRVWTKELLQKEMNQGITEWTVTESTIVTPLAKDFIREKQLKLNYVREEE</sequence>
<dbReference type="EMBL" id="FWFD01000013">
    <property type="protein sequence ID" value="SLM86214.1"/>
    <property type="molecule type" value="Genomic_DNA"/>
</dbReference>
<proteinExistence type="predicted"/>
<accession>A0A1X6WPH0</accession>
<reference evidence="2" key="1">
    <citation type="submission" date="2017-02" db="EMBL/GenBank/DDBJ databases">
        <authorList>
            <person name="Dridi B."/>
        </authorList>
    </citation>
    <scope>NUCLEOTIDE SEQUENCE [LARGE SCALE GENOMIC DNA]</scope>
    <source>
        <strain evidence="2">bH819</strain>
    </source>
</reference>
<dbReference type="RefSeq" id="WP_086951837.1">
    <property type="nucleotide sequence ID" value="NZ_FWFD01000013.1"/>
</dbReference>
<keyword evidence="2" id="KW-1185">Reference proteome</keyword>
<organism evidence="1 2">
    <name type="scientific">Vagococcus fluvialis bH819</name>
    <dbReference type="NCBI Taxonomy" id="1255619"/>
    <lineage>
        <taxon>Bacteria</taxon>
        <taxon>Bacillati</taxon>
        <taxon>Bacillota</taxon>
        <taxon>Bacilli</taxon>
        <taxon>Lactobacillales</taxon>
        <taxon>Enterococcaceae</taxon>
        <taxon>Vagococcus</taxon>
    </lineage>
</organism>
<gene>
    <name evidence="1" type="ORF">FM121_09000</name>
</gene>